<feature type="region of interest" description="Disordered" evidence="1">
    <location>
        <begin position="77"/>
        <end position="98"/>
    </location>
</feature>
<feature type="region of interest" description="Disordered" evidence="1">
    <location>
        <begin position="24"/>
        <end position="65"/>
    </location>
</feature>
<dbReference type="Proteomes" id="UP001518990">
    <property type="component" value="Unassembled WGS sequence"/>
</dbReference>
<keyword evidence="4" id="KW-1185">Reference proteome</keyword>
<dbReference type="EMBL" id="JACTNF010000001">
    <property type="protein sequence ID" value="MBO1073008.1"/>
    <property type="molecule type" value="Genomic_DNA"/>
</dbReference>
<dbReference type="RefSeq" id="WP_207444640.1">
    <property type="nucleotide sequence ID" value="NZ_CP061091.1"/>
</dbReference>
<proteinExistence type="predicted"/>
<name>A0ABS3K8R7_9PROT</name>
<sequence>MQIAKAALVLGLGLGLAAPPAGEALAQAGSGSQPGIGQNQAPPPQQNRPQSDSRTGMTPQPATANLREYAALLTSAQQQLQTAVERSGHEPAANDQGAVTPAWMDLKAAAQAAYEAVRRVPADFRNDPLYENAERQIRQDLGVITQSMRPENGREAARKVLADMQAYTQEVSRRAQASPG</sequence>
<evidence type="ECO:0000313" key="4">
    <source>
        <dbReference type="Proteomes" id="UP001518990"/>
    </source>
</evidence>
<feature type="signal peptide" evidence="2">
    <location>
        <begin position="1"/>
        <end position="23"/>
    </location>
</feature>
<evidence type="ECO:0008006" key="5">
    <source>
        <dbReference type="Google" id="ProtNLM"/>
    </source>
</evidence>
<accession>A0ABS3K8R7</accession>
<feature type="compositionally biased region" description="Polar residues" evidence="1">
    <location>
        <begin position="52"/>
        <end position="63"/>
    </location>
</feature>
<evidence type="ECO:0000256" key="2">
    <source>
        <dbReference type="SAM" id="SignalP"/>
    </source>
</evidence>
<protein>
    <recommendedName>
        <fullName evidence="5">DUF4168 domain-containing protein</fullName>
    </recommendedName>
</protein>
<feature type="chain" id="PRO_5046071113" description="DUF4168 domain-containing protein" evidence="2">
    <location>
        <begin position="24"/>
        <end position="180"/>
    </location>
</feature>
<gene>
    <name evidence="3" type="ORF">IAI60_00125</name>
</gene>
<evidence type="ECO:0000313" key="3">
    <source>
        <dbReference type="EMBL" id="MBO1073008.1"/>
    </source>
</evidence>
<keyword evidence="2" id="KW-0732">Signal</keyword>
<feature type="compositionally biased region" description="Low complexity" evidence="1">
    <location>
        <begin position="24"/>
        <end position="40"/>
    </location>
</feature>
<evidence type="ECO:0000256" key="1">
    <source>
        <dbReference type="SAM" id="MobiDB-lite"/>
    </source>
</evidence>
<comment type="caution">
    <text evidence="3">The sequence shown here is derived from an EMBL/GenBank/DDBJ whole genome shotgun (WGS) entry which is preliminary data.</text>
</comment>
<organism evidence="3 4">
    <name type="scientific">Roseomonas marmotae</name>
    <dbReference type="NCBI Taxonomy" id="2768161"/>
    <lineage>
        <taxon>Bacteria</taxon>
        <taxon>Pseudomonadati</taxon>
        <taxon>Pseudomonadota</taxon>
        <taxon>Alphaproteobacteria</taxon>
        <taxon>Acetobacterales</taxon>
        <taxon>Roseomonadaceae</taxon>
        <taxon>Roseomonas</taxon>
    </lineage>
</organism>
<reference evidence="3 4" key="1">
    <citation type="submission" date="2020-09" db="EMBL/GenBank/DDBJ databases">
        <title>Roseomonas.</title>
        <authorList>
            <person name="Zhu W."/>
        </authorList>
    </citation>
    <scope>NUCLEOTIDE SEQUENCE [LARGE SCALE GENOMIC DNA]</scope>
    <source>
        <strain evidence="3 4">1311</strain>
    </source>
</reference>